<organism evidence="4 5">
    <name type="scientific">Propylenella binzhouense</name>
    <dbReference type="NCBI Taxonomy" id="2555902"/>
    <lineage>
        <taxon>Bacteria</taxon>
        <taxon>Pseudomonadati</taxon>
        <taxon>Pseudomonadota</taxon>
        <taxon>Alphaproteobacteria</taxon>
        <taxon>Hyphomicrobiales</taxon>
        <taxon>Propylenellaceae</taxon>
        <taxon>Propylenella</taxon>
    </lineage>
</organism>
<dbReference type="InterPro" id="IPR036291">
    <property type="entry name" value="NAD(P)-bd_dom_sf"/>
</dbReference>
<name>A0A964WVZ0_9HYPH</name>
<dbReference type="EMBL" id="SPKJ01000206">
    <property type="protein sequence ID" value="MYZ50539.1"/>
    <property type="molecule type" value="Genomic_DNA"/>
</dbReference>
<gene>
    <name evidence="4" type="ORF">E4O86_22845</name>
</gene>
<dbReference type="Gene3D" id="3.40.50.720">
    <property type="entry name" value="NAD(P)-binding Rossmann-like Domain"/>
    <property type="match status" value="1"/>
</dbReference>
<dbReference type="RefSeq" id="WP_161142847.1">
    <property type="nucleotide sequence ID" value="NZ_SPKJ01000206.1"/>
</dbReference>
<dbReference type="InterPro" id="IPR020904">
    <property type="entry name" value="Sc_DH/Rdtase_CS"/>
</dbReference>
<evidence type="ECO:0000313" key="5">
    <source>
        <dbReference type="Proteomes" id="UP000773614"/>
    </source>
</evidence>
<keyword evidence="2" id="KW-0560">Oxidoreductase</keyword>
<evidence type="ECO:0000256" key="1">
    <source>
        <dbReference type="ARBA" id="ARBA00006484"/>
    </source>
</evidence>
<comment type="similarity">
    <text evidence="1 3">Belongs to the short-chain dehydrogenases/reductases (SDR) family.</text>
</comment>
<feature type="non-terminal residue" evidence="4">
    <location>
        <position position="362"/>
    </location>
</feature>
<protein>
    <submittedName>
        <fullName evidence="4">SDR family NAD(P)-dependent oxidoreductase</fullName>
    </submittedName>
</protein>
<keyword evidence="5" id="KW-1185">Reference proteome</keyword>
<evidence type="ECO:0000313" key="4">
    <source>
        <dbReference type="EMBL" id="MYZ50539.1"/>
    </source>
</evidence>
<dbReference type="NCBIfam" id="NF005495">
    <property type="entry name" value="PRK07109.1"/>
    <property type="match status" value="1"/>
</dbReference>
<dbReference type="PANTHER" id="PTHR44196">
    <property type="entry name" value="DEHYDROGENASE/REDUCTASE SDR FAMILY MEMBER 7B"/>
    <property type="match status" value="1"/>
</dbReference>
<dbReference type="AlphaFoldDB" id="A0A964WVZ0"/>
<dbReference type="Proteomes" id="UP000773614">
    <property type="component" value="Unassembled WGS sequence"/>
</dbReference>
<reference evidence="4" key="1">
    <citation type="submission" date="2019-03" db="EMBL/GenBank/DDBJ databases">
        <title>Afifella sp. nov., isolated from activated sludge.</title>
        <authorList>
            <person name="Li Q."/>
            <person name="Liu Y."/>
        </authorList>
    </citation>
    <scope>NUCLEOTIDE SEQUENCE</scope>
    <source>
        <strain evidence="4">L72</strain>
    </source>
</reference>
<dbReference type="Pfam" id="PF00106">
    <property type="entry name" value="adh_short"/>
    <property type="match status" value="1"/>
</dbReference>
<dbReference type="OrthoDB" id="9781689at2"/>
<sequence length="362" mass="38014">MPARPRRTVDRPVAVVTGASAGVGRAVALAFARRGYAVALLARSEAALGEVARAVRAAGGAAQAYPLDVADAAAMMEAADAVAERFGRIDVWVNDAMLTVFGRTEDIAPDEFRRVTEVTYLGYVHGTRAALKHMRGRNAGTIVQVGSALAYRSIPLQSAYCAAKAAIRGFTDSLRCELLRERSRIRLTMVHLPAVNTPQFDWARSHLPEELRPVGTIHQPEAVAEAILRAARRAPRELWIGTSTIEAILGTMVAPAFLDRFVAGRAWAGQMTGVAADPGRPDNLFATVKGGHATRGRFSGVARNHVVAVSSTTIRATLLGGAVLALCGAAALGFAAGRNSEQARSGFGRLVAGMAAGGRAAG</sequence>
<proteinExistence type="inferred from homology"/>
<dbReference type="GO" id="GO:0016020">
    <property type="term" value="C:membrane"/>
    <property type="evidence" value="ECO:0007669"/>
    <property type="project" value="TreeGrafter"/>
</dbReference>
<dbReference type="PRINTS" id="PR00081">
    <property type="entry name" value="GDHRDH"/>
</dbReference>
<evidence type="ECO:0000256" key="2">
    <source>
        <dbReference type="ARBA" id="ARBA00023002"/>
    </source>
</evidence>
<dbReference type="GO" id="GO:0016491">
    <property type="term" value="F:oxidoreductase activity"/>
    <property type="evidence" value="ECO:0007669"/>
    <property type="project" value="UniProtKB-KW"/>
</dbReference>
<evidence type="ECO:0000256" key="3">
    <source>
        <dbReference type="RuleBase" id="RU000363"/>
    </source>
</evidence>
<comment type="caution">
    <text evidence="4">The sequence shown here is derived from an EMBL/GenBank/DDBJ whole genome shotgun (WGS) entry which is preliminary data.</text>
</comment>
<dbReference type="PRINTS" id="PR00080">
    <property type="entry name" value="SDRFAMILY"/>
</dbReference>
<dbReference type="PANTHER" id="PTHR44196:SF1">
    <property type="entry name" value="DEHYDROGENASE_REDUCTASE SDR FAMILY MEMBER 7B"/>
    <property type="match status" value="1"/>
</dbReference>
<dbReference type="SUPFAM" id="SSF51735">
    <property type="entry name" value="NAD(P)-binding Rossmann-fold domains"/>
    <property type="match status" value="1"/>
</dbReference>
<dbReference type="InterPro" id="IPR002347">
    <property type="entry name" value="SDR_fam"/>
</dbReference>
<dbReference type="PROSITE" id="PS00061">
    <property type="entry name" value="ADH_SHORT"/>
    <property type="match status" value="1"/>
</dbReference>
<accession>A0A964WVZ0</accession>